<sequence length="461" mass="49975">MRFLATMLSSAAALSTVNAALLGFCYSAFFHDETPKHQVDFEYEFNAAKQLPNTNGQFSSARLYSMVQWSTTDGIIEAIPAAINTQTTLFLGIWASAGDQAFAYQIAALQGAIQQYGTAFTDLVVAIAVGSEDLYRLTPIAIGNNDGPGASPDTLVSYIQQTRAAIRNTALAGKPVGHVDTWTAYVNTSNKPVIEAVDFIGVDTYPYFQKTMMNSVGNSNQTFYDAYDATVKAAMGKPVWVSETGWPVSGPQMNLAVASVENAQIYWQDVTCSLISKGINLYYYTLQDAQYGSPAVSFGIKPAVGDLQNLQPLFDLSCLNSPINPDKVVGNNYVARISPRESTLFNFDIPPEHSGKTCNVIFILPKDTKEWWSGYRMWAPGGISVFQLQNPAQDTTSANKVGNVKLIGTINQLNLGSGKVIRSAPCEAGKKVGYQVDSVGGLDLQYFQTKEPAIGLWVTVS</sequence>
<gene>
    <name evidence="1" type="ORF">BDR25DRAFT_245146</name>
</gene>
<accession>A0ACB6Q9T8</accession>
<dbReference type="Proteomes" id="UP000799755">
    <property type="component" value="Unassembled WGS sequence"/>
</dbReference>
<reference evidence="1" key="1">
    <citation type="journal article" date="2020" name="Stud. Mycol.">
        <title>101 Dothideomycetes genomes: a test case for predicting lifestyles and emergence of pathogens.</title>
        <authorList>
            <person name="Haridas S."/>
            <person name="Albert R."/>
            <person name="Binder M."/>
            <person name="Bloem J."/>
            <person name="Labutti K."/>
            <person name="Salamov A."/>
            <person name="Andreopoulos B."/>
            <person name="Baker S."/>
            <person name="Barry K."/>
            <person name="Bills G."/>
            <person name="Bluhm B."/>
            <person name="Cannon C."/>
            <person name="Castanera R."/>
            <person name="Culley D."/>
            <person name="Daum C."/>
            <person name="Ezra D."/>
            <person name="Gonzalez J."/>
            <person name="Henrissat B."/>
            <person name="Kuo A."/>
            <person name="Liang C."/>
            <person name="Lipzen A."/>
            <person name="Lutzoni F."/>
            <person name="Magnuson J."/>
            <person name="Mondo S."/>
            <person name="Nolan M."/>
            <person name="Ohm R."/>
            <person name="Pangilinan J."/>
            <person name="Park H.-J."/>
            <person name="Ramirez L."/>
            <person name="Alfaro M."/>
            <person name="Sun H."/>
            <person name="Tritt A."/>
            <person name="Yoshinaga Y."/>
            <person name="Zwiers L.-H."/>
            <person name="Turgeon B."/>
            <person name="Goodwin S."/>
            <person name="Spatafora J."/>
            <person name="Crous P."/>
            <person name="Grigoriev I."/>
        </authorList>
    </citation>
    <scope>NUCLEOTIDE SEQUENCE</scope>
    <source>
        <strain evidence="1">ATCC 200398</strain>
    </source>
</reference>
<keyword evidence="1" id="KW-0378">Hydrolase</keyword>
<protein>
    <submittedName>
        <fullName evidence="1">Glycoside hydrolase</fullName>
    </submittedName>
</protein>
<keyword evidence="2" id="KW-1185">Reference proteome</keyword>
<evidence type="ECO:0000313" key="2">
    <source>
        <dbReference type="Proteomes" id="UP000799755"/>
    </source>
</evidence>
<comment type="caution">
    <text evidence="1">The sequence shown here is derived from an EMBL/GenBank/DDBJ whole genome shotgun (WGS) entry which is preliminary data.</text>
</comment>
<proteinExistence type="predicted"/>
<evidence type="ECO:0000313" key="1">
    <source>
        <dbReference type="EMBL" id="KAF2463667.1"/>
    </source>
</evidence>
<organism evidence="1 2">
    <name type="scientific">Lindgomyces ingoldianus</name>
    <dbReference type="NCBI Taxonomy" id="673940"/>
    <lineage>
        <taxon>Eukaryota</taxon>
        <taxon>Fungi</taxon>
        <taxon>Dikarya</taxon>
        <taxon>Ascomycota</taxon>
        <taxon>Pezizomycotina</taxon>
        <taxon>Dothideomycetes</taxon>
        <taxon>Pleosporomycetidae</taxon>
        <taxon>Pleosporales</taxon>
        <taxon>Lindgomycetaceae</taxon>
        <taxon>Lindgomyces</taxon>
    </lineage>
</organism>
<dbReference type="EMBL" id="MU003548">
    <property type="protein sequence ID" value="KAF2463667.1"/>
    <property type="molecule type" value="Genomic_DNA"/>
</dbReference>
<name>A0ACB6Q9T8_9PLEO</name>